<keyword evidence="4 5" id="KW-0862">Zinc</keyword>
<dbReference type="PANTHER" id="PTHR12547">
    <property type="entry name" value="CCCH ZINC FINGER/TIS11-RELATED"/>
    <property type="match status" value="1"/>
</dbReference>
<dbReference type="Gene3D" id="3.30.1370.210">
    <property type="match status" value="1"/>
</dbReference>
<reference evidence="8" key="1">
    <citation type="submission" date="2021-01" db="EMBL/GenBank/DDBJ databases">
        <authorList>
            <person name="Corre E."/>
            <person name="Pelletier E."/>
            <person name="Niang G."/>
            <person name="Scheremetjew M."/>
            <person name="Finn R."/>
            <person name="Kale V."/>
            <person name="Holt S."/>
            <person name="Cochrane G."/>
            <person name="Meng A."/>
            <person name="Brown T."/>
            <person name="Cohen L."/>
        </authorList>
    </citation>
    <scope>NUCLEOTIDE SEQUENCE</scope>
    <source>
        <strain evidence="8">CCMP3105</strain>
    </source>
</reference>
<feature type="compositionally biased region" description="Polar residues" evidence="6">
    <location>
        <begin position="188"/>
        <end position="205"/>
    </location>
</feature>
<evidence type="ECO:0000256" key="6">
    <source>
        <dbReference type="SAM" id="MobiDB-lite"/>
    </source>
</evidence>
<evidence type="ECO:0000256" key="1">
    <source>
        <dbReference type="ARBA" id="ARBA00022723"/>
    </source>
</evidence>
<evidence type="ECO:0000256" key="5">
    <source>
        <dbReference type="PROSITE-ProRule" id="PRU00723"/>
    </source>
</evidence>
<keyword evidence="3 5" id="KW-0863">Zinc-finger</keyword>
<evidence type="ECO:0000256" key="2">
    <source>
        <dbReference type="ARBA" id="ARBA00022737"/>
    </source>
</evidence>
<feature type="compositionally biased region" description="Low complexity" evidence="6">
    <location>
        <begin position="156"/>
        <end position="178"/>
    </location>
</feature>
<dbReference type="InterPro" id="IPR045877">
    <property type="entry name" value="ZFP36-like"/>
</dbReference>
<feature type="zinc finger region" description="C3H1-type" evidence="5">
    <location>
        <begin position="31"/>
        <end position="57"/>
    </location>
</feature>
<name>A0A7S4RCD9_9DINO</name>
<dbReference type="AlphaFoldDB" id="A0A7S4RCD9"/>
<feature type="domain" description="C3H1-type" evidence="7">
    <location>
        <begin position="65"/>
        <end position="93"/>
    </location>
</feature>
<feature type="compositionally biased region" description="Low complexity" evidence="6">
    <location>
        <begin position="112"/>
        <end position="122"/>
    </location>
</feature>
<sequence>MQSVSSASMPRRSLKARSEKSESRVVFRQQFFKTELCRFYQSGCVKGGDCCFAHGESELRIAPDLNKTSLCEDWIHRRCPLRAEACPFAHGWGDMRTTPAFVEYGARQSKKGPASGPSEGKAAGAGGKVAGQTRGSRRPGRGSASLAKPGPEAGGSVSSPSSSSCSSSSSSSSSDASSPGADKPLAETPSSQGGSSTSEAGQTEQEPFRVAIVLQPCWGPTEVPVLQQLAPAGVLPPCLLQGLPDNRALEALLKQAMPDHYDD</sequence>
<dbReference type="PROSITE" id="PS50103">
    <property type="entry name" value="ZF_C3H1"/>
    <property type="match status" value="2"/>
</dbReference>
<evidence type="ECO:0000256" key="3">
    <source>
        <dbReference type="ARBA" id="ARBA00022771"/>
    </source>
</evidence>
<keyword evidence="1 5" id="KW-0479">Metal-binding</keyword>
<evidence type="ECO:0000256" key="4">
    <source>
        <dbReference type="ARBA" id="ARBA00022833"/>
    </source>
</evidence>
<feature type="region of interest" description="Disordered" evidence="6">
    <location>
        <begin position="106"/>
        <end position="207"/>
    </location>
</feature>
<dbReference type="PANTHER" id="PTHR12547:SF18">
    <property type="entry name" value="PROTEIN TIS11"/>
    <property type="match status" value="1"/>
</dbReference>
<dbReference type="GO" id="GO:0008270">
    <property type="term" value="F:zinc ion binding"/>
    <property type="evidence" value="ECO:0007669"/>
    <property type="project" value="UniProtKB-KW"/>
</dbReference>
<accession>A0A7S4RCD9</accession>
<dbReference type="GO" id="GO:0003729">
    <property type="term" value="F:mRNA binding"/>
    <property type="evidence" value="ECO:0007669"/>
    <property type="project" value="InterPro"/>
</dbReference>
<dbReference type="InterPro" id="IPR036855">
    <property type="entry name" value="Znf_CCCH_sf"/>
</dbReference>
<organism evidence="8">
    <name type="scientific">Alexandrium monilatum</name>
    <dbReference type="NCBI Taxonomy" id="311494"/>
    <lineage>
        <taxon>Eukaryota</taxon>
        <taxon>Sar</taxon>
        <taxon>Alveolata</taxon>
        <taxon>Dinophyceae</taxon>
        <taxon>Gonyaulacales</taxon>
        <taxon>Pyrocystaceae</taxon>
        <taxon>Alexandrium</taxon>
    </lineage>
</organism>
<gene>
    <name evidence="8" type="ORF">AMON00008_LOCUS33445</name>
</gene>
<protein>
    <recommendedName>
        <fullName evidence="7">C3H1-type domain-containing protein</fullName>
    </recommendedName>
</protein>
<feature type="domain" description="C3H1-type" evidence="7">
    <location>
        <begin position="31"/>
        <end position="57"/>
    </location>
</feature>
<evidence type="ECO:0000313" key="8">
    <source>
        <dbReference type="EMBL" id="CAE4610221.1"/>
    </source>
</evidence>
<evidence type="ECO:0000259" key="7">
    <source>
        <dbReference type="PROSITE" id="PS50103"/>
    </source>
</evidence>
<keyword evidence="2" id="KW-0677">Repeat</keyword>
<proteinExistence type="predicted"/>
<dbReference type="InterPro" id="IPR000571">
    <property type="entry name" value="Znf_CCCH"/>
</dbReference>
<dbReference type="SUPFAM" id="SSF90229">
    <property type="entry name" value="CCCH zinc finger"/>
    <property type="match status" value="1"/>
</dbReference>
<feature type="zinc finger region" description="C3H1-type" evidence="5">
    <location>
        <begin position="65"/>
        <end position="93"/>
    </location>
</feature>
<dbReference type="EMBL" id="HBNR01047956">
    <property type="protein sequence ID" value="CAE4610221.1"/>
    <property type="molecule type" value="Transcribed_RNA"/>
</dbReference>
<dbReference type="SMART" id="SM00356">
    <property type="entry name" value="ZnF_C3H1"/>
    <property type="match status" value="2"/>
</dbReference>